<sequence length="160" mass="18794">MRSFPRALQLPSMQWLPLDCRSSIILGARVLQNSFQRTRLAKSSNHLHTQESVATSFGFQFRCWKTSKSTSSLRWPLVHWQVGECVQRYCFGRIILFAFQSHKELTNCIVRDNRSISSLVSKKGWGIYMIRFKTRPHKNQKHLERMNYTESQGHSFLTPM</sequence>
<proteinExistence type="predicted"/>
<protein>
    <submittedName>
        <fullName evidence="1">Uncharacterized protein</fullName>
    </submittedName>
</protein>
<comment type="caution">
    <text evidence="1">The sequence shown here is derived from an EMBL/GenBank/DDBJ whole genome shotgun (WGS) entry which is preliminary data.</text>
</comment>
<name>A0A8S9P791_BRACR</name>
<reference evidence="1" key="1">
    <citation type="submission" date="2019-12" db="EMBL/GenBank/DDBJ databases">
        <title>Genome sequencing and annotation of Brassica cretica.</title>
        <authorList>
            <person name="Studholme D.J."/>
            <person name="Sarris P."/>
        </authorList>
    </citation>
    <scope>NUCLEOTIDE SEQUENCE</scope>
    <source>
        <strain evidence="1">PFS-109/04</strain>
        <tissue evidence="1">Leaf</tissue>
    </source>
</reference>
<organism evidence="1 2">
    <name type="scientific">Brassica cretica</name>
    <name type="common">Mustard</name>
    <dbReference type="NCBI Taxonomy" id="69181"/>
    <lineage>
        <taxon>Eukaryota</taxon>
        <taxon>Viridiplantae</taxon>
        <taxon>Streptophyta</taxon>
        <taxon>Embryophyta</taxon>
        <taxon>Tracheophyta</taxon>
        <taxon>Spermatophyta</taxon>
        <taxon>Magnoliopsida</taxon>
        <taxon>eudicotyledons</taxon>
        <taxon>Gunneridae</taxon>
        <taxon>Pentapetalae</taxon>
        <taxon>rosids</taxon>
        <taxon>malvids</taxon>
        <taxon>Brassicales</taxon>
        <taxon>Brassicaceae</taxon>
        <taxon>Brassiceae</taxon>
        <taxon>Brassica</taxon>
    </lineage>
</organism>
<dbReference type="EMBL" id="QGKX02001521">
    <property type="protein sequence ID" value="KAF3510121.1"/>
    <property type="molecule type" value="Genomic_DNA"/>
</dbReference>
<dbReference type="Proteomes" id="UP000712600">
    <property type="component" value="Unassembled WGS sequence"/>
</dbReference>
<evidence type="ECO:0000313" key="2">
    <source>
        <dbReference type="Proteomes" id="UP000712600"/>
    </source>
</evidence>
<evidence type="ECO:0000313" key="1">
    <source>
        <dbReference type="EMBL" id="KAF3510121.1"/>
    </source>
</evidence>
<gene>
    <name evidence="1" type="ORF">F2Q69_00000628</name>
</gene>
<accession>A0A8S9P791</accession>
<dbReference type="AlphaFoldDB" id="A0A8S9P791"/>